<gene>
    <name evidence="1" type="ORF">F966_00294</name>
</gene>
<organism evidence="1 2">
    <name type="scientific">Acinetobacter higginsii</name>
    <dbReference type="NCBI Taxonomy" id="70347"/>
    <lineage>
        <taxon>Bacteria</taxon>
        <taxon>Pseudomonadati</taxon>
        <taxon>Pseudomonadota</taxon>
        <taxon>Gammaproteobacteria</taxon>
        <taxon>Moraxellales</taxon>
        <taxon>Moraxellaceae</taxon>
        <taxon>Acinetobacter</taxon>
    </lineage>
</organism>
<dbReference type="AlphaFoldDB" id="N8XTZ7"/>
<reference evidence="1 2" key="1">
    <citation type="submission" date="2013-02" db="EMBL/GenBank/DDBJ databases">
        <title>The Genome Sequence of Acinetobacter sp. CIP 56.2.</title>
        <authorList>
            <consortium name="The Broad Institute Genome Sequencing Platform"/>
            <consortium name="The Broad Institute Genome Sequencing Center for Infectious Disease"/>
            <person name="Cerqueira G."/>
            <person name="Feldgarden M."/>
            <person name="Courvalin P."/>
            <person name="Perichon B."/>
            <person name="Grillot-Courvalin C."/>
            <person name="Clermont D."/>
            <person name="Rocha E."/>
            <person name="Yoon E.-J."/>
            <person name="Nemec A."/>
            <person name="Walker B."/>
            <person name="Young S.K."/>
            <person name="Zeng Q."/>
            <person name="Gargeya S."/>
            <person name="Fitzgerald M."/>
            <person name="Haas B."/>
            <person name="Abouelleil A."/>
            <person name="Alvarado L."/>
            <person name="Arachchi H.M."/>
            <person name="Berlin A.M."/>
            <person name="Chapman S.B."/>
            <person name="Dewar J."/>
            <person name="Goldberg J."/>
            <person name="Griggs A."/>
            <person name="Gujja S."/>
            <person name="Hansen M."/>
            <person name="Howarth C."/>
            <person name="Imamovic A."/>
            <person name="Larimer J."/>
            <person name="McCowan C."/>
            <person name="Murphy C."/>
            <person name="Neiman D."/>
            <person name="Pearson M."/>
            <person name="Priest M."/>
            <person name="Roberts A."/>
            <person name="Saif S."/>
            <person name="Shea T."/>
            <person name="Sisk P."/>
            <person name="Sykes S."/>
            <person name="Wortman J."/>
            <person name="Nusbaum C."/>
            <person name="Birren B."/>
        </authorList>
    </citation>
    <scope>NUCLEOTIDE SEQUENCE [LARGE SCALE GENOMIC DNA]</scope>
    <source>
        <strain evidence="1 2">CIP 56.2</strain>
    </source>
</reference>
<comment type="caution">
    <text evidence="1">The sequence shown here is derived from an EMBL/GenBank/DDBJ whole genome shotgun (WGS) entry which is preliminary data.</text>
</comment>
<dbReference type="STRING" id="1144672.F966_00294"/>
<sequence>MKEIYEFVSNYPLSAEARYSGVFRGFFIFHFDIFVRDLLPYFRSELTNNNLKKTILRTFQVMQKDMIQLYEDEILKAGSTLEAYKFYSPLIKNHSYLLGIDNFDKLFLHFSEPDNFFKKKFMDNNQSVSELELSNIYSYFCLMEVDFSKYSSIKWKEKILNNFLYSEIISKYKEIGIDIEKEDNEFFKYKLNSLNKSISIFCDKDNQRLIDSRLDVNFGINIPRFLLEALEQLYKDDIINKLAFRVDSIQKYFLTLDEFDYGAFLKGDIKDLPEISRFYELESYENSLFIKHSKDKRHLTFEEICEDFELFNDDVVTQIVHLEYFEEDGRFYIKHIDHEYIIYTLDQYEKRKNNANIKGYKKVKTFKVDNSKIPFYYKYKGKFILLIILESFFKHKLLIKEYFEKIDE</sequence>
<proteinExistence type="predicted"/>
<dbReference type="EMBL" id="APPH01000004">
    <property type="protein sequence ID" value="ENV10530.1"/>
    <property type="molecule type" value="Genomic_DNA"/>
</dbReference>
<evidence type="ECO:0000313" key="1">
    <source>
        <dbReference type="EMBL" id="ENV10530.1"/>
    </source>
</evidence>
<protein>
    <submittedName>
        <fullName evidence="1">Uncharacterized protein</fullName>
    </submittedName>
</protein>
<accession>N8XTZ7</accession>
<name>N8XTZ7_9GAMM</name>
<evidence type="ECO:0000313" key="2">
    <source>
        <dbReference type="Proteomes" id="UP000013209"/>
    </source>
</evidence>
<dbReference type="HOGENOM" id="CLU_727132_0_0_6"/>
<dbReference type="PATRIC" id="fig|1144672.3.peg.287"/>
<dbReference type="eggNOG" id="ENOG5033ZEU">
    <property type="taxonomic scope" value="Bacteria"/>
</dbReference>
<dbReference type="Proteomes" id="UP000013209">
    <property type="component" value="Unassembled WGS sequence"/>
</dbReference>
<dbReference type="RefSeq" id="WP_004801840.1">
    <property type="nucleotide sequence ID" value="NZ_KB849439.1"/>
</dbReference>